<evidence type="ECO:0000313" key="4">
    <source>
        <dbReference type="Proteomes" id="UP001231362"/>
    </source>
</evidence>
<accession>A0ABT9UZ43</accession>
<name>A0ABT9UZ43_9BACL</name>
<sequence>MQDRKRLQDKVAIVTGGGSGIGRATAMLFSENGAKVVVADVDVEGGEETVRQLNNQALFVKTNVASSDEMKLLIQKTINQFGTIDILVNNAGIGNSEVRSMDLSEEEWDRVIDVNLKSVFLGMKFAAPEMIKKGSGAIVNTASLLGLKGQKYTSAYNASKGGVVILTKNAALEYGKFGIRVNAVAPGVIDTKIIEGWRQNERKWPIISRANALGRIGTPMEVAQAILFLASDEASFITGATLSVDGGGHTF</sequence>
<dbReference type="CDD" id="cd05233">
    <property type="entry name" value="SDR_c"/>
    <property type="match status" value="1"/>
</dbReference>
<dbReference type="EMBL" id="JAUSTU010000001">
    <property type="protein sequence ID" value="MDQ0153932.1"/>
    <property type="molecule type" value="Genomic_DNA"/>
</dbReference>
<dbReference type="PRINTS" id="PR00081">
    <property type="entry name" value="GDHRDH"/>
</dbReference>
<evidence type="ECO:0000256" key="1">
    <source>
        <dbReference type="ARBA" id="ARBA00006484"/>
    </source>
</evidence>
<gene>
    <name evidence="3" type="ORF">J2S07_000230</name>
</gene>
<evidence type="ECO:0000256" key="2">
    <source>
        <dbReference type="ARBA" id="ARBA00023002"/>
    </source>
</evidence>
<dbReference type="PRINTS" id="PR00080">
    <property type="entry name" value="SDRFAMILY"/>
</dbReference>
<dbReference type="SUPFAM" id="SSF51735">
    <property type="entry name" value="NAD(P)-binding Rossmann-fold domains"/>
    <property type="match status" value="1"/>
</dbReference>
<dbReference type="InterPro" id="IPR002347">
    <property type="entry name" value="SDR_fam"/>
</dbReference>
<dbReference type="PANTHER" id="PTHR24321">
    <property type="entry name" value="DEHYDROGENASES, SHORT CHAIN"/>
    <property type="match status" value="1"/>
</dbReference>
<proteinExistence type="inferred from homology"/>
<organism evidence="3 4">
    <name type="scientific">Anoxybacillus andreesenii</name>
    <dbReference type="NCBI Taxonomy" id="1325932"/>
    <lineage>
        <taxon>Bacteria</taxon>
        <taxon>Bacillati</taxon>
        <taxon>Bacillota</taxon>
        <taxon>Bacilli</taxon>
        <taxon>Bacillales</taxon>
        <taxon>Anoxybacillaceae</taxon>
        <taxon>Anoxybacillus</taxon>
    </lineage>
</organism>
<comment type="caution">
    <text evidence="3">The sequence shown here is derived from an EMBL/GenBank/DDBJ whole genome shotgun (WGS) entry which is preliminary data.</text>
</comment>
<dbReference type="RefSeq" id="WP_307148554.1">
    <property type="nucleotide sequence ID" value="NZ_JAUSTU010000001.1"/>
</dbReference>
<dbReference type="Gene3D" id="3.40.50.720">
    <property type="entry name" value="NAD(P)-binding Rossmann-like Domain"/>
    <property type="match status" value="1"/>
</dbReference>
<dbReference type="Pfam" id="PF13561">
    <property type="entry name" value="adh_short_C2"/>
    <property type="match status" value="1"/>
</dbReference>
<keyword evidence="4" id="KW-1185">Reference proteome</keyword>
<dbReference type="InterPro" id="IPR020904">
    <property type="entry name" value="Sc_DH/Rdtase_CS"/>
</dbReference>
<keyword evidence="2" id="KW-0560">Oxidoreductase</keyword>
<dbReference type="PROSITE" id="PS00061">
    <property type="entry name" value="ADH_SHORT"/>
    <property type="match status" value="1"/>
</dbReference>
<dbReference type="PANTHER" id="PTHR24321:SF8">
    <property type="entry name" value="ESTRADIOL 17-BETA-DEHYDROGENASE 8-RELATED"/>
    <property type="match status" value="1"/>
</dbReference>
<dbReference type="Proteomes" id="UP001231362">
    <property type="component" value="Unassembled WGS sequence"/>
</dbReference>
<comment type="similarity">
    <text evidence="1">Belongs to the short-chain dehydrogenases/reductases (SDR) family.</text>
</comment>
<dbReference type="InterPro" id="IPR036291">
    <property type="entry name" value="NAD(P)-bd_dom_sf"/>
</dbReference>
<protein>
    <submittedName>
        <fullName evidence="3">NAD(P)-dependent dehydrogenase (Short-subunit alcohol dehydrogenase family)</fullName>
    </submittedName>
</protein>
<dbReference type="NCBIfam" id="NF005559">
    <property type="entry name" value="PRK07231.1"/>
    <property type="match status" value="1"/>
</dbReference>
<reference evidence="3 4" key="1">
    <citation type="submission" date="2023-07" db="EMBL/GenBank/DDBJ databases">
        <title>Genomic Encyclopedia of Type Strains, Phase IV (KMG-IV): sequencing the most valuable type-strain genomes for metagenomic binning, comparative biology and taxonomic classification.</title>
        <authorList>
            <person name="Goeker M."/>
        </authorList>
    </citation>
    <scope>NUCLEOTIDE SEQUENCE [LARGE SCALE GENOMIC DNA]</scope>
    <source>
        <strain evidence="3 4">DSM 23948</strain>
    </source>
</reference>
<evidence type="ECO:0000313" key="3">
    <source>
        <dbReference type="EMBL" id="MDQ0153932.1"/>
    </source>
</evidence>